<feature type="region of interest" description="Disordered" evidence="1">
    <location>
        <begin position="410"/>
        <end position="432"/>
    </location>
</feature>
<proteinExistence type="predicted"/>
<evidence type="ECO:0000313" key="3">
    <source>
        <dbReference type="Proteomes" id="UP000838412"/>
    </source>
</evidence>
<accession>A0A8J9W5Z2</accession>
<dbReference type="OrthoDB" id="5986221at2759"/>
<dbReference type="EMBL" id="OV696696">
    <property type="protein sequence ID" value="CAH1240896.1"/>
    <property type="molecule type" value="Genomic_DNA"/>
</dbReference>
<evidence type="ECO:0000256" key="1">
    <source>
        <dbReference type="SAM" id="MobiDB-lite"/>
    </source>
</evidence>
<sequence length="596" mass="66900">MVHGGGSCALFLAFKTVVIKDGKVVVMEKHVSGRKVPLKEIQQKLLEKHVDLGYMRPQQNCKDIDYASVTKILKSINEDDDDQTLQVKQEKLSTITSTSHLCRWHDHSTLLSTWYLLVTVHPLYDPAIFYTSEEMRQQGKPMDVQSLVEEPEVYLLARSKSTIADQLKYARCQREDIKAMQDTNYQDVKIRDVVRYFTGDDPAQWVESGEQHQGTYGCSAGCGAPIKRFMDLGYCLRLQVKSLEDRRQLITSLPAGARGGSAPFKGLNKDQLIQNLNATGYDYDLECNKPELKSQLKQHLAGASHIPALLYDEQQSTLKAINLEQYAVSSCESLHNAKEHIKNLLEELPNHVNQQDKASVMEVQSAFQGKEVMRGSDFRKLLISVTAHLAAHGGDPKVVELLNTPSKTPATGARECGSYGDEADPADPVTPPSEPEILKVHSLEYWDGEDIETEEWHLEDFIWRRCTNCKTVRECVCCYDLSEAKAKAVDATRKTLEGNEYISSASDPNLRPWKPDGKHAIFFKQAARLAAERNITTTVPHTCSEEEKDDDQGLTTQHTPSQEKDDHQGHTTLHCAPALRKGKTTTRVIQHCTPAD</sequence>
<evidence type="ECO:0000313" key="2">
    <source>
        <dbReference type="EMBL" id="CAH1240896.1"/>
    </source>
</evidence>
<dbReference type="Proteomes" id="UP000838412">
    <property type="component" value="Chromosome 11"/>
</dbReference>
<dbReference type="AlphaFoldDB" id="A0A8J9W5Z2"/>
<gene>
    <name evidence="2" type="primary">Hypp6176</name>
    <name evidence="2" type="ORF">BLAG_LOCUS4711</name>
</gene>
<protein>
    <submittedName>
        <fullName evidence="2">Hypp6176 protein</fullName>
    </submittedName>
</protein>
<reference evidence="2" key="1">
    <citation type="submission" date="2022-01" db="EMBL/GenBank/DDBJ databases">
        <authorList>
            <person name="Braso-Vives M."/>
        </authorList>
    </citation>
    <scope>NUCLEOTIDE SEQUENCE</scope>
</reference>
<feature type="region of interest" description="Disordered" evidence="1">
    <location>
        <begin position="537"/>
        <end position="570"/>
    </location>
</feature>
<name>A0A8J9W5Z2_BRALA</name>
<keyword evidence="3" id="KW-1185">Reference proteome</keyword>
<organism evidence="2 3">
    <name type="scientific">Branchiostoma lanceolatum</name>
    <name type="common">Common lancelet</name>
    <name type="synonym">Amphioxus lanceolatum</name>
    <dbReference type="NCBI Taxonomy" id="7740"/>
    <lineage>
        <taxon>Eukaryota</taxon>
        <taxon>Metazoa</taxon>
        <taxon>Chordata</taxon>
        <taxon>Cephalochordata</taxon>
        <taxon>Leptocardii</taxon>
        <taxon>Amphioxiformes</taxon>
        <taxon>Branchiostomatidae</taxon>
        <taxon>Branchiostoma</taxon>
    </lineage>
</organism>